<evidence type="ECO:0000313" key="4">
    <source>
        <dbReference type="EMBL" id="SEA38833.1"/>
    </source>
</evidence>
<dbReference type="STRING" id="408074.SAMN05660909_01746"/>
<dbReference type="InterPro" id="IPR023753">
    <property type="entry name" value="FAD/NAD-binding_dom"/>
</dbReference>
<sequence length="301" mass="32392">MSLKKQYDVIIIGGSFAGLSAAMALGRSRRHVLIIDNNQPCNRQTPHSHNLITHDGETPASIKAKALEQVLAYNTVALLENTAVKTEKTPAGFVIGTADNQEFASAKLIFASGVKDELPPIPGLQECWGITLIHCPYCHGYEVSDKRLGAIANGDIAYHLAGLLPNWSTNLTIFTNGAVTLSEEQLAKLKEHNIPIIETPVRSLIHQQGVLSAIELSDGKRVDLDAVFIRPSSTQHSPLPAALGCEIKDGLIVVDELQRTTVPGIYAAGDNSTRFRALSMAIAAGTKAGAGVNWEILEERF</sequence>
<feature type="domain" description="FAD/NAD(P)-binding" evidence="3">
    <location>
        <begin position="7"/>
        <end position="285"/>
    </location>
</feature>
<dbReference type="PANTHER" id="PTHR48105">
    <property type="entry name" value="THIOREDOXIN REDUCTASE 1-RELATED-RELATED"/>
    <property type="match status" value="1"/>
</dbReference>
<evidence type="ECO:0000313" key="5">
    <source>
        <dbReference type="Proteomes" id="UP000199656"/>
    </source>
</evidence>
<dbReference type="PRINTS" id="PR00368">
    <property type="entry name" value="FADPNR"/>
</dbReference>
<dbReference type="InterPro" id="IPR036188">
    <property type="entry name" value="FAD/NAD-bd_sf"/>
</dbReference>
<evidence type="ECO:0000259" key="3">
    <source>
        <dbReference type="Pfam" id="PF07992"/>
    </source>
</evidence>
<dbReference type="GO" id="GO:0016491">
    <property type="term" value="F:oxidoreductase activity"/>
    <property type="evidence" value="ECO:0007669"/>
    <property type="project" value="UniProtKB-KW"/>
</dbReference>
<protein>
    <submittedName>
        <fullName evidence="4">Thioredoxin reductase</fullName>
    </submittedName>
</protein>
<dbReference type="Pfam" id="PF07992">
    <property type="entry name" value="Pyr_redox_2"/>
    <property type="match status" value="1"/>
</dbReference>
<dbReference type="SUPFAM" id="SSF51905">
    <property type="entry name" value="FAD/NAD(P)-binding domain"/>
    <property type="match status" value="1"/>
</dbReference>
<gene>
    <name evidence="4" type="ORF">SAMN05660909_01746</name>
</gene>
<evidence type="ECO:0000256" key="1">
    <source>
        <dbReference type="ARBA" id="ARBA00022630"/>
    </source>
</evidence>
<organism evidence="4 5">
    <name type="scientific">Chitinophaga terrae</name>
    <name type="common">ex Kim and Jung 2007</name>
    <dbReference type="NCBI Taxonomy" id="408074"/>
    <lineage>
        <taxon>Bacteria</taxon>
        <taxon>Pseudomonadati</taxon>
        <taxon>Bacteroidota</taxon>
        <taxon>Chitinophagia</taxon>
        <taxon>Chitinophagales</taxon>
        <taxon>Chitinophagaceae</taxon>
        <taxon>Chitinophaga</taxon>
    </lineage>
</organism>
<dbReference type="RefSeq" id="WP_089760684.1">
    <property type="nucleotide sequence ID" value="NZ_BKAT01000009.1"/>
</dbReference>
<accession>A0A1H4ASE8</accession>
<keyword evidence="2" id="KW-0560">Oxidoreductase</keyword>
<reference evidence="5" key="1">
    <citation type="submission" date="2016-10" db="EMBL/GenBank/DDBJ databases">
        <authorList>
            <person name="Varghese N."/>
            <person name="Submissions S."/>
        </authorList>
    </citation>
    <scope>NUCLEOTIDE SEQUENCE [LARGE SCALE GENOMIC DNA]</scope>
    <source>
        <strain evidence="5">DSM 23920</strain>
    </source>
</reference>
<dbReference type="EMBL" id="FNRL01000006">
    <property type="protein sequence ID" value="SEA38833.1"/>
    <property type="molecule type" value="Genomic_DNA"/>
</dbReference>
<keyword evidence="5" id="KW-1185">Reference proteome</keyword>
<dbReference type="AlphaFoldDB" id="A0A1H4ASE8"/>
<dbReference type="InterPro" id="IPR050097">
    <property type="entry name" value="Ferredoxin-NADP_redctase_2"/>
</dbReference>
<evidence type="ECO:0000256" key="2">
    <source>
        <dbReference type="ARBA" id="ARBA00023002"/>
    </source>
</evidence>
<proteinExistence type="predicted"/>
<name>A0A1H4ASE8_9BACT</name>
<dbReference type="PRINTS" id="PR00469">
    <property type="entry name" value="PNDRDTASEII"/>
</dbReference>
<dbReference type="Proteomes" id="UP000199656">
    <property type="component" value="Unassembled WGS sequence"/>
</dbReference>
<keyword evidence="1" id="KW-0285">Flavoprotein</keyword>
<dbReference type="Gene3D" id="3.50.50.60">
    <property type="entry name" value="FAD/NAD(P)-binding domain"/>
    <property type="match status" value="2"/>
</dbReference>
<dbReference type="OrthoDB" id="9806179at2"/>